<dbReference type="Proteomes" id="UP000010953">
    <property type="component" value="Unassembled WGS sequence"/>
</dbReference>
<dbReference type="EMBL" id="AMZY02000001">
    <property type="protein sequence ID" value="EMS35342.1"/>
    <property type="molecule type" value="Genomic_DNA"/>
</dbReference>
<gene>
    <name evidence="1" type="ORF">C943_00115</name>
</gene>
<evidence type="ECO:0000313" key="2">
    <source>
        <dbReference type="Proteomes" id="UP000010953"/>
    </source>
</evidence>
<dbReference type="STRING" id="1239962.C943_00115"/>
<sequence>MVLSKKHKSQKLSSLAQNNQFLPFSFLQIPAIHLHLQSVKERIT</sequence>
<proteinExistence type="predicted"/>
<name>M7Y3N7_9BACT</name>
<keyword evidence="2" id="KW-1185">Reference proteome</keyword>
<reference evidence="1" key="1">
    <citation type="submission" date="2013-01" db="EMBL/GenBank/DDBJ databases">
        <title>Genome assembly of Mariniradius saccharolyticus AK6.</title>
        <authorList>
            <person name="Vaidya B."/>
            <person name="Khatri I."/>
            <person name="Tanuku N.R.S."/>
            <person name="Subramanian S."/>
            <person name="Pinnaka A."/>
        </authorList>
    </citation>
    <scope>NUCLEOTIDE SEQUENCE [LARGE SCALE GENOMIC DNA]</scope>
    <source>
        <strain evidence="1">AK6</strain>
    </source>
</reference>
<comment type="caution">
    <text evidence="1">The sequence shown here is derived from an EMBL/GenBank/DDBJ whole genome shotgun (WGS) entry which is preliminary data.</text>
</comment>
<dbReference type="AlphaFoldDB" id="M7Y3N7"/>
<dbReference type="InParanoid" id="M7Y3N7"/>
<protein>
    <submittedName>
        <fullName evidence="1">Uncharacterized protein</fullName>
    </submittedName>
</protein>
<evidence type="ECO:0000313" key="1">
    <source>
        <dbReference type="EMBL" id="EMS35342.1"/>
    </source>
</evidence>
<accession>M7Y3N7</accession>
<organism evidence="1 2">
    <name type="scientific">Mariniradius saccharolyticus AK6</name>
    <dbReference type="NCBI Taxonomy" id="1239962"/>
    <lineage>
        <taxon>Bacteria</taxon>
        <taxon>Pseudomonadati</taxon>
        <taxon>Bacteroidota</taxon>
        <taxon>Cytophagia</taxon>
        <taxon>Cytophagales</taxon>
        <taxon>Cyclobacteriaceae</taxon>
        <taxon>Mariniradius</taxon>
    </lineage>
</organism>